<dbReference type="SUPFAM" id="SSF143597">
    <property type="entry name" value="YojJ-like"/>
    <property type="match status" value="1"/>
</dbReference>
<dbReference type="InterPro" id="IPR036888">
    <property type="entry name" value="DNA_integrity_DisA_N_sf"/>
</dbReference>
<dbReference type="OrthoDB" id="177520at2"/>
<evidence type="ECO:0000259" key="1">
    <source>
        <dbReference type="PROSITE" id="PS51794"/>
    </source>
</evidence>
<name>A0A0K1ELN6_CHOCO</name>
<dbReference type="KEGG" id="ccro:CMC5_057350"/>
<organism evidence="2 3">
    <name type="scientific">Chondromyces crocatus</name>
    <dbReference type="NCBI Taxonomy" id="52"/>
    <lineage>
        <taxon>Bacteria</taxon>
        <taxon>Pseudomonadati</taxon>
        <taxon>Myxococcota</taxon>
        <taxon>Polyangia</taxon>
        <taxon>Polyangiales</taxon>
        <taxon>Polyangiaceae</taxon>
        <taxon>Chondromyces</taxon>
    </lineage>
</organism>
<dbReference type="Pfam" id="PF21751">
    <property type="entry name" value="DACNV"/>
    <property type="match status" value="1"/>
</dbReference>
<dbReference type="Gene3D" id="3.40.1700.10">
    <property type="entry name" value="DNA integrity scanning protein, DisA, N-terminal domain"/>
    <property type="match status" value="1"/>
</dbReference>
<dbReference type="RefSeq" id="WP_050433300.1">
    <property type="nucleotide sequence ID" value="NZ_CP012159.1"/>
</dbReference>
<dbReference type="PROSITE" id="PS51794">
    <property type="entry name" value="DAC"/>
    <property type="match status" value="1"/>
</dbReference>
<reference evidence="2 3" key="1">
    <citation type="submission" date="2015-07" db="EMBL/GenBank/DDBJ databases">
        <title>Genome analysis of myxobacterium Chondromyces crocatus Cm c5 reveals a high potential for natural compound synthesis and the genetic basis for the loss of fruiting body formation.</title>
        <authorList>
            <person name="Zaburannyi N."/>
            <person name="Bunk B."/>
            <person name="Maier J."/>
            <person name="Overmann J."/>
            <person name="Mueller R."/>
        </authorList>
    </citation>
    <scope>NUCLEOTIDE SEQUENCE [LARGE SCALE GENOMIC DNA]</scope>
    <source>
        <strain evidence="2 3">Cm c5</strain>
    </source>
</reference>
<evidence type="ECO:0000313" key="2">
    <source>
        <dbReference type="EMBL" id="AKT41528.1"/>
    </source>
</evidence>
<keyword evidence="3" id="KW-1185">Reference proteome</keyword>
<dbReference type="EMBL" id="CP012159">
    <property type="protein sequence ID" value="AKT41528.1"/>
    <property type="molecule type" value="Genomic_DNA"/>
</dbReference>
<dbReference type="STRING" id="52.CMC5_057350"/>
<dbReference type="PATRIC" id="fig|52.7.peg.6323"/>
<dbReference type="AlphaFoldDB" id="A0A0K1ELN6"/>
<dbReference type="Proteomes" id="UP000067626">
    <property type="component" value="Chromosome"/>
</dbReference>
<dbReference type="InterPro" id="IPR003390">
    <property type="entry name" value="DNA_integrity_scan_DisA_N"/>
</dbReference>
<accession>A0A0K1ELN6</accession>
<evidence type="ECO:0000313" key="3">
    <source>
        <dbReference type="Proteomes" id="UP000067626"/>
    </source>
</evidence>
<gene>
    <name evidence="2" type="ORF">CMC5_057350</name>
</gene>
<sequence length="452" mass="50372">MATPNEPFHAYPADLARFILERCCAEGASAGQTQPPHEVEPPPRYGKPSRATLERLLSVAYQATLLREEERPVTFRLVFCPPEAFPEASGPPRGMQRLEFVRQRPYTEHALRRIAPAAPYARALIGVYLTDEGELMIWGIIQSGPLWLRSAIGGRGASPAFPEGALVVRGPGPGLLAVDREFEVLGEIRGGALASPASMDVFTSRWFPACFTEARGELIALHTEAERHAPIPWTPLQPEIFRQIAQQMVKRILATMQVAHHGGTLLLLPPSLEPLVMQDERFVKVKYRFTDAEPRRRYRKLILGLMSTLAQTTPPEEGPVDWATYERSTCPEVALLDEAIFETAHLIADLANVDGAVVMTKRFELLGFGGEILNGDVEIATVRRALDLEGTRYALEPVDWVGTRHRSAYRLCHAIHDAVAIVVSHDGGIRFVAWKDDAVMYWDHVPRSSRER</sequence>
<dbReference type="InterPro" id="IPR048551">
    <property type="entry name" value="DACNV"/>
</dbReference>
<proteinExistence type="predicted"/>
<protein>
    <recommendedName>
        <fullName evidence="1">DAC domain-containing protein</fullName>
    </recommendedName>
</protein>
<feature type="domain" description="DAC" evidence="1">
    <location>
        <begin position="269"/>
        <end position="444"/>
    </location>
</feature>